<dbReference type="InterPro" id="IPR033900">
    <property type="entry name" value="Gram_neg_porin_domain"/>
</dbReference>
<evidence type="ECO:0000256" key="2">
    <source>
        <dbReference type="ARBA" id="ARBA00022729"/>
    </source>
</evidence>
<evidence type="ECO:0000313" key="6">
    <source>
        <dbReference type="EMBL" id="ROV59929.1"/>
    </source>
</evidence>
<dbReference type="InterPro" id="IPR050298">
    <property type="entry name" value="Gram-neg_bact_OMP"/>
</dbReference>
<keyword evidence="2 4" id="KW-0732">Signal</keyword>
<dbReference type="EMBL" id="RKIK01000029">
    <property type="protein sequence ID" value="ROV59929.1"/>
    <property type="molecule type" value="Genomic_DNA"/>
</dbReference>
<reference evidence="6 7" key="1">
    <citation type="submission" date="2018-11" db="EMBL/GenBank/DDBJ databases">
        <title>Vibrio ponticus strain CAIM 1751 pathogenic for the snapper Lutjanus guttatus.</title>
        <authorList>
            <person name="Soto-Rodriguez S."/>
            <person name="Lozano-Olvera R."/>
            <person name="Gomez-Gil B."/>
        </authorList>
    </citation>
    <scope>NUCLEOTIDE SEQUENCE [LARGE SCALE GENOMIC DNA]</scope>
    <source>
        <strain evidence="6 7">CAIM 1751</strain>
    </source>
</reference>
<dbReference type="Gene3D" id="2.40.160.10">
    <property type="entry name" value="Porin"/>
    <property type="match status" value="1"/>
</dbReference>
<dbReference type="RefSeq" id="WP_123782146.1">
    <property type="nucleotide sequence ID" value="NZ_RKIK01000029.1"/>
</dbReference>
<comment type="caution">
    <text evidence="6">The sequence shown here is derived from an EMBL/GenBank/DDBJ whole genome shotgun (WGS) entry which is preliminary data.</text>
</comment>
<feature type="signal peptide" evidence="4">
    <location>
        <begin position="1"/>
        <end position="19"/>
    </location>
</feature>
<gene>
    <name evidence="6" type="ORF">EGH82_11275</name>
</gene>
<proteinExistence type="predicted"/>
<dbReference type="GO" id="GO:0015288">
    <property type="term" value="F:porin activity"/>
    <property type="evidence" value="ECO:0007669"/>
    <property type="project" value="InterPro"/>
</dbReference>
<evidence type="ECO:0000259" key="5">
    <source>
        <dbReference type="Pfam" id="PF13609"/>
    </source>
</evidence>
<accession>A0A3N3DZY8</accession>
<dbReference type="InterPro" id="IPR023614">
    <property type="entry name" value="Porin_dom_sf"/>
</dbReference>
<dbReference type="PANTHER" id="PTHR34501">
    <property type="entry name" value="PROTEIN YDDL-RELATED"/>
    <property type="match status" value="1"/>
</dbReference>
<dbReference type="Pfam" id="PF13609">
    <property type="entry name" value="Porin_4"/>
    <property type="match status" value="1"/>
</dbReference>
<dbReference type="GO" id="GO:0009279">
    <property type="term" value="C:cell outer membrane"/>
    <property type="evidence" value="ECO:0007669"/>
    <property type="project" value="UniProtKB-SubCell"/>
</dbReference>
<feature type="chain" id="PRO_5018015962" evidence="4">
    <location>
        <begin position="20"/>
        <end position="311"/>
    </location>
</feature>
<organism evidence="6 7">
    <name type="scientific">Vibrio ponticus</name>
    <dbReference type="NCBI Taxonomy" id="265668"/>
    <lineage>
        <taxon>Bacteria</taxon>
        <taxon>Pseudomonadati</taxon>
        <taxon>Pseudomonadota</taxon>
        <taxon>Gammaproteobacteria</taxon>
        <taxon>Vibrionales</taxon>
        <taxon>Vibrionaceae</taxon>
        <taxon>Vibrio</taxon>
    </lineage>
</organism>
<protein>
    <submittedName>
        <fullName evidence="6">Porin</fullName>
    </submittedName>
</protein>
<evidence type="ECO:0000256" key="3">
    <source>
        <dbReference type="ARBA" id="ARBA00023136"/>
    </source>
</evidence>
<sequence>MKKTLLALTVAAVATSAQAKIELYKDDVKSVNLSGEAKVTLTLIDDVDTKDGTGEHDKEYHFDTSGSISFEGTRVVTEDITAFASFGIERTDTHADFNAIKVGVEGDFGKITGGDTGNSLGEVADMTSDNWDSVNELDRGIRYEKSFDALYLSADLQTHPDDVKEDVWNLGASYSFDHVKLAAAYSNAGKTNGVTSELIGVGAQVEISDLTLGAIYAEYEAAVTADNFTNYAKGDLYSLKANYQFTDEFNAYASGTFNSEDGSDNNSEIRIVGAKYAFNSEFSVAAEYVEKSFDFNEKEVVTAEVSATYTF</sequence>
<dbReference type="Proteomes" id="UP000278792">
    <property type="component" value="Unassembled WGS sequence"/>
</dbReference>
<keyword evidence="3" id="KW-0472">Membrane</keyword>
<evidence type="ECO:0000256" key="4">
    <source>
        <dbReference type="SAM" id="SignalP"/>
    </source>
</evidence>
<evidence type="ECO:0000313" key="7">
    <source>
        <dbReference type="Proteomes" id="UP000278792"/>
    </source>
</evidence>
<name>A0A3N3DZY8_9VIBR</name>
<dbReference type="AlphaFoldDB" id="A0A3N3DZY8"/>
<feature type="domain" description="Porin" evidence="5">
    <location>
        <begin position="7"/>
        <end position="294"/>
    </location>
</feature>
<comment type="subcellular location">
    <subcellularLocation>
        <location evidence="1">Cell outer membrane</location>
        <topology evidence="1">Multi-pass membrane protein</topology>
    </subcellularLocation>
</comment>
<evidence type="ECO:0000256" key="1">
    <source>
        <dbReference type="ARBA" id="ARBA00004571"/>
    </source>
</evidence>
<dbReference type="SUPFAM" id="SSF56935">
    <property type="entry name" value="Porins"/>
    <property type="match status" value="1"/>
</dbReference>
<dbReference type="PANTHER" id="PTHR34501:SF2">
    <property type="entry name" value="OUTER MEMBRANE PORIN F-RELATED"/>
    <property type="match status" value="1"/>
</dbReference>